<protein>
    <submittedName>
        <fullName evidence="1">Uncharacterized protein</fullName>
    </submittedName>
</protein>
<dbReference type="EMBL" id="GG665036">
    <property type="protein sequence ID" value="KNG75225.1"/>
    <property type="molecule type" value="Genomic_DNA"/>
</dbReference>
<evidence type="ECO:0000313" key="2">
    <source>
        <dbReference type="Proteomes" id="UP000054562"/>
    </source>
</evidence>
<dbReference type="AlphaFoldDB" id="A0A0L1I7M1"/>
<sequence length="514" mass="61800">MYGLKIKHAQFNNIILSFAYKIKHLRFPKRYVFHLERKTKGNEVIVKSTNILKTKEEKVDEENNVMIKFKDNINNDDIEKIVDKNKYQVDNSFCSYLIKRKKFLSFFSYDIKKYEHNILYKKSDGSLLAYLYSNKIKPLIYADRISNLLYVNCINYVNKNKMEHNIEHNIEHNKNCNDNIHFYYKQASIKEKKNLFDILYKKYSLVFLFSDITHIDEMNKYFIYFNKQMNISNMDNPHNNFAHTQQIYENGKILKLRDKQKPIHIFYGYLSPYNFILSNYFSTNFCMKLKNTYFPNDNFFYINKFNVSDKDLYDEVYIVSNSITPNEIHNTYYVNLIQAQVDALIYDSNVYEYFETIIKIKPSYFEYIKMFLKSMLIILKEGEVMINSAHKYNVTDFINGCLSINKDNKLTIESIVNFFLLLREKDSRTRNELNCLDLLKEEASNDFEKGKLGGGRNQYYHYKEDNNYKKIFHIFSSMGRILKKKKKICKNFLIFSNDFKKKYIPFSKSKDMFF</sequence>
<name>A0A0L1I7M1_PLAFA</name>
<proteinExistence type="predicted"/>
<dbReference type="Proteomes" id="UP000054562">
    <property type="component" value="Unassembled WGS sequence"/>
</dbReference>
<reference evidence="2" key="2">
    <citation type="submission" date="2015-07" db="EMBL/GenBank/DDBJ databases">
        <title>The genome sequence of Plasmodium falciparum IGH-CR14.</title>
        <authorList>
            <consortium name="The Broad Institute Genome Sequencing Platform"/>
            <person name="Volkman S.K."/>
            <person name="Neafsey D.E."/>
            <person name="Dash A.P."/>
            <person name="Chitnis C.E."/>
            <person name="Hartl D.L."/>
            <person name="Young S.K."/>
            <person name="Kodira C.D."/>
            <person name="Zeng Q."/>
            <person name="Koehrsen M."/>
            <person name="Godfrey P."/>
            <person name="Alvarado L."/>
            <person name="Berlin A."/>
            <person name="Borenstein D."/>
            <person name="Chen Z."/>
            <person name="Engels R."/>
            <person name="Freedman E."/>
            <person name="Gellesch M."/>
            <person name="Goldberg J."/>
            <person name="Griggs A."/>
            <person name="Gujja S."/>
            <person name="Heiman D."/>
            <person name="Hepburn T."/>
            <person name="Howarth C."/>
            <person name="Jen D."/>
            <person name="Larson L."/>
            <person name="Lewis B."/>
            <person name="Mehta T."/>
            <person name="Park D."/>
            <person name="Pearson M."/>
            <person name="Roberts A."/>
            <person name="Saif S."/>
            <person name="Shea T."/>
            <person name="Shenoy N."/>
            <person name="Sisk P."/>
            <person name="Stolte C."/>
            <person name="Sykes S."/>
            <person name="Walk T."/>
            <person name="White J."/>
            <person name="Yandava C."/>
            <person name="Wirth D.F."/>
            <person name="Nusbaum C."/>
            <person name="Birren B."/>
        </authorList>
    </citation>
    <scope>NUCLEOTIDE SEQUENCE [LARGE SCALE GENOMIC DNA]</scope>
    <source>
        <strain evidence="2">IGH-CR14</strain>
    </source>
</reference>
<gene>
    <name evidence="1" type="ORF">PFMG_01237</name>
</gene>
<accession>A0A0L1I7M1</accession>
<organism evidence="1 2">
    <name type="scientific">Plasmodium falciparum IGH-CR14</name>
    <dbReference type="NCBI Taxonomy" id="580059"/>
    <lineage>
        <taxon>Eukaryota</taxon>
        <taxon>Sar</taxon>
        <taxon>Alveolata</taxon>
        <taxon>Apicomplexa</taxon>
        <taxon>Aconoidasida</taxon>
        <taxon>Haemosporida</taxon>
        <taxon>Plasmodiidae</taxon>
        <taxon>Plasmodium</taxon>
        <taxon>Plasmodium (Laverania)</taxon>
    </lineage>
</organism>
<dbReference type="OrthoDB" id="369461at2759"/>
<evidence type="ECO:0000313" key="1">
    <source>
        <dbReference type="EMBL" id="KNG75225.1"/>
    </source>
</evidence>
<reference evidence="2" key="1">
    <citation type="submission" date="2015-07" db="EMBL/GenBank/DDBJ databases">
        <title>Annotation of Plasmodium falciparum IGH-CR14.</title>
        <authorList>
            <consortium name="The Broad Institute Genome Sequencing Platform"/>
            <person name="Volkman S.K."/>
            <person name="Neafsey D.E."/>
            <person name="Dash A.P."/>
            <person name="Chitnis C.E."/>
            <person name="Hartl D.L."/>
            <person name="Young S.K."/>
            <person name="Zeng Q."/>
            <person name="Koehrsen M."/>
            <person name="Alvarado L."/>
            <person name="Berlin A."/>
            <person name="Borenstein D."/>
            <person name="Chapman S.B."/>
            <person name="Chen Z."/>
            <person name="Engels R."/>
            <person name="Freedman E."/>
            <person name="Gellesch M."/>
            <person name="Goldberg J."/>
            <person name="Griggs A."/>
            <person name="Gujja S."/>
            <person name="Heilman E.R."/>
            <person name="Heiman D.I."/>
            <person name="Howarth C."/>
            <person name="Jen D."/>
            <person name="Larson L."/>
            <person name="Mehta T."/>
            <person name="Neiman D."/>
            <person name="Park D."/>
            <person name="Pearson M."/>
            <person name="Roberts A."/>
            <person name="Saif S."/>
            <person name="Shea T."/>
            <person name="Shenoy N."/>
            <person name="Sisk P."/>
            <person name="Stolte C."/>
            <person name="Sykes S."/>
            <person name="Walk T."/>
            <person name="White J."/>
            <person name="Yandava C."/>
            <person name="Haas B."/>
            <person name="Henn M.R."/>
            <person name="Nusbaum C."/>
            <person name="Birren B."/>
        </authorList>
    </citation>
    <scope>NUCLEOTIDE SEQUENCE [LARGE SCALE GENOMIC DNA]</scope>
    <source>
        <strain evidence="2">IGH-CR14</strain>
    </source>
</reference>